<sequence>MPINIPEQLPARHILEKENIFLMEDERAVTQDIRPLNILILNLMPEKEKTERQLLRLLSNSPLQVNVEFLHTSTYESKNISKSHLSQFYKTFHEIKDKRYDGMIITGAPIEQLDFEDVAYWEELKEIMDWTKTNVTSVLHICWGAQAALYHHYGINKHPLHEKLSGVFQHRMMHPTVKLVRGMDDVFLAPHSRYTGVSEEEIENHDQLTLLSSSKNAGPLMVISNDEKHVMITGHIEYESTTLAEEYERDVAKGLNVEIPTGYFPEDDPDQPPLNRWRSQAYLLFSNWLNYYVYQETPYEWGSESLWSI</sequence>
<keyword evidence="6 8" id="KW-0012">Acyltransferase</keyword>
<evidence type="ECO:0000313" key="10">
    <source>
        <dbReference type="EMBL" id="KGX89652.1"/>
    </source>
</evidence>
<dbReference type="FunFam" id="3.40.50.880:FF:000004">
    <property type="entry name" value="Homoserine O-succinyltransferase"/>
    <property type="match status" value="1"/>
</dbReference>
<evidence type="ECO:0000256" key="7">
    <source>
        <dbReference type="ARBA" id="ARBA00049043"/>
    </source>
</evidence>
<evidence type="ECO:0000256" key="8">
    <source>
        <dbReference type="HAMAP-Rule" id="MF_00295"/>
    </source>
</evidence>
<evidence type="ECO:0000256" key="4">
    <source>
        <dbReference type="ARBA" id="ARBA00022679"/>
    </source>
</evidence>
<dbReference type="UniPathway" id="UPA00051">
    <property type="reaction ID" value="UER00074"/>
</dbReference>
<dbReference type="PANTHER" id="PTHR20919">
    <property type="entry name" value="HOMOSERINE O-SUCCINYLTRANSFERASE"/>
    <property type="match status" value="1"/>
</dbReference>
<evidence type="ECO:0000256" key="9">
    <source>
        <dbReference type="PIRSR" id="PIRSR000450-1"/>
    </source>
</evidence>
<comment type="similarity">
    <text evidence="8">Belongs to the MetA family.</text>
</comment>
<keyword evidence="5 8" id="KW-0486">Methionine biosynthesis</keyword>
<accession>A0A0A5I1B3</accession>
<comment type="pathway">
    <text evidence="8">Amino-acid biosynthesis; L-methionine biosynthesis via de novo pathway; O-acetyl-L-homoserine from L-homoserine: step 1/1.</text>
</comment>
<dbReference type="NCBIfam" id="TIGR01001">
    <property type="entry name" value="metA"/>
    <property type="match status" value="1"/>
</dbReference>
<dbReference type="CDD" id="cd03131">
    <property type="entry name" value="GATase1_HTS"/>
    <property type="match status" value="1"/>
</dbReference>
<gene>
    <name evidence="8" type="primary">metAA</name>
    <name evidence="10" type="ORF">N783_04760</name>
</gene>
<dbReference type="Pfam" id="PF04204">
    <property type="entry name" value="HTS"/>
    <property type="match status" value="1"/>
</dbReference>
<dbReference type="InterPro" id="IPR029062">
    <property type="entry name" value="Class_I_gatase-like"/>
</dbReference>
<dbReference type="AlphaFoldDB" id="A0A0A5I1B3"/>
<dbReference type="GO" id="GO:0004414">
    <property type="term" value="F:homoserine O-acetyltransferase activity"/>
    <property type="evidence" value="ECO:0007669"/>
    <property type="project" value="UniProtKB-EC"/>
</dbReference>
<reference evidence="10 11" key="1">
    <citation type="submission" date="2013-08" db="EMBL/GenBank/DDBJ databases">
        <authorList>
            <person name="Huang J."/>
            <person name="Wang G."/>
        </authorList>
    </citation>
    <scope>NUCLEOTIDE SEQUENCE [LARGE SCALE GENOMIC DNA]</scope>
    <source>
        <strain evidence="10 11">BH030004</strain>
    </source>
</reference>
<feature type="active site" description="Proton acceptor" evidence="8">
    <location>
        <position position="235"/>
    </location>
</feature>
<dbReference type="eggNOG" id="COG1897">
    <property type="taxonomic scope" value="Bacteria"/>
</dbReference>
<dbReference type="GO" id="GO:0019281">
    <property type="term" value="P:L-methionine biosynthetic process from homoserine via O-succinyl-L-homoserine and cystathionine"/>
    <property type="evidence" value="ECO:0007669"/>
    <property type="project" value="InterPro"/>
</dbReference>
<name>A0A0A5I1B3_9BACI</name>
<keyword evidence="11" id="KW-1185">Reference proteome</keyword>
<comment type="caution">
    <text evidence="8">Lacks conserved residue(s) required for the propagation of feature annotation.</text>
</comment>
<feature type="binding site" evidence="8">
    <location>
        <position position="192"/>
    </location>
    <ligand>
        <name>substrate</name>
    </ligand>
</feature>
<dbReference type="PANTHER" id="PTHR20919:SF0">
    <property type="entry name" value="HOMOSERINE O-SUCCINYLTRANSFERASE"/>
    <property type="match status" value="1"/>
</dbReference>
<dbReference type="Gene3D" id="3.40.50.880">
    <property type="match status" value="1"/>
</dbReference>
<feature type="active site" description="Acyl-thioester intermediate" evidence="8 9">
    <location>
        <position position="142"/>
    </location>
</feature>
<feature type="site" description="Important for substrate specificity" evidence="8">
    <location>
        <position position="192"/>
    </location>
</feature>
<evidence type="ECO:0000256" key="3">
    <source>
        <dbReference type="ARBA" id="ARBA00022605"/>
    </source>
</evidence>
<protein>
    <recommendedName>
        <fullName evidence="8">Homoserine O-acetyltransferase</fullName>
        <shortName evidence="8">HAT</shortName>
        <ecNumber evidence="8">2.3.1.31</ecNumber>
    </recommendedName>
    <alternativeName>
        <fullName evidence="8">Homoserine transacetylase</fullName>
        <shortName evidence="8">HTA</shortName>
    </alternativeName>
</protein>
<evidence type="ECO:0000256" key="5">
    <source>
        <dbReference type="ARBA" id="ARBA00023167"/>
    </source>
</evidence>
<dbReference type="STRING" id="1385511.GCA_000425225_02443"/>
<dbReference type="OrthoDB" id="9772423at2"/>
<dbReference type="InterPro" id="IPR005697">
    <property type="entry name" value="HST_MetA"/>
</dbReference>
<comment type="caution">
    <text evidence="10">The sequence shown here is derived from an EMBL/GenBank/DDBJ whole genome shotgun (WGS) entry which is preliminary data.</text>
</comment>
<comment type="function">
    <text evidence="8">Transfers an acetyl group from acetyl-CoA to L-homoserine, forming acetyl-L-homoserine.</text>
</comment>
<dbReference type="PIRSF" id="PIRSF000450">
    <property type="entry name" value="H_ser_succinyltr"/>
    <property type="match status" value="1"/>
</dbReference>
<feature type="binding site" evidence="8">
    <location>
        <position position="163"/>
    </location>
    <ligand>
        <name>substrate</name>
    </ligand>
</feature>
<keyword evidence="3 8" id="KW-0028">Amino-acid biosynthesis</keyword>
<dbReference type="InterPro" id="IPR033752">
    <property type="entry name" value="MetA_family"/>
</dbReference>
<keyword evidence="4 8" id="KW-0808">Transferase</keyword>
<comment type="catalytic activity">
    <reaction evidence="7 8">
        <text>L-homoserine + acetyl-CoA = O-acetyl-L-homoserine + CoA</text>
        <dbReference type="Rhea" id="RHEA:13701"/>
        <dbReference type="ChEBI" id="CHEBI:57287"/>
        <dbReference type="ChEBI" id="CHEBI:57288"/>
        <dbReference type="ChEBI" id="CHEBI:57476"/>
        <dbReference type="ChEBI" id="CHEBI:57716"/>
        <dbReference type="EC" id="2.3.1.31"/>
    </reaction>
</comment>
<dbReference type="GO" id="GO:0005737">
    <property type="term" value="C:cytoplasm"/>
    <property type="evidence" value="ECO:0007669"/>
    <property type="project" value="UniProtKB-SubCell"/>
</dbReference>
<dbReference type="Proteomes" id="UP000030403">
    <property type="component" value="Unassembled WGS sequence"/>
</dbReference>
<evidence type="ECO:0000256" key="2">
    <source>
        <dbReference type="ARBA" id="ARBA00022490"/>
    </source>
</evidence>
<feature type="active site" evidence="8">
    <location>
        <position position="237"/>
    </location>
</feature>
<evidence type="ECO:0000313" key="11">
    <source>
        <dbReference type="Proteomes" id="UP000030403"/>
    </source>
</evidence>
<dbReference type="EMBL" id="AVPF01000013">
    <property type="protein sequence ID" value="KGX89652.1"/>
    <property type="molecule type" value="Genomic_DNA"/>
</dbReference>
<dbReference type="RefSeq" id="WP_027446147.1">
    <property type="nucleotide sequence ID" value="NZ_AULJ01000031.1"/>
</dbReference>
<evidence type="ECO:0000256" key="1">
    <source>
        <dbReference type="ARBA" id="ARBA00004496"/>
    </source>
</evidence>
<dbReference type="SUPFAM" id="SSF52317">
    <property type="entry name" value="Class I glutamine amidotransferase-like"/>
    <property type="match status" value="1"/>
</dbReference>
<comment type="subcellular location">
    <subcellularLocation>
        <location evidence="1 8">Cytoplasm</location>
    </subcellularLocation>
</comment>
<dbReference type="HAMAP" id="MF_00295">
    <property type="entry name" value="MetA_acyltransf"/>
    <property type="match status" value="1"/>
</dbReference>
<keyword evidence="2 8" id="KW-0963">Cytoplasm</keyword>
<feature type="binding site" evidence="8">
    <location>
        <position position="249"/>
    </location>
    <ligand>
        <name>substrate</name>
    </ligand>
</feature>
<dbReference type="EC" id="2.3.1.31" evidence="8"/>
<dbReference type="GO" id="GO:0008899">
    <property type="term" value="F:homoserine O-succinyltransferase activity"/>
    <property type="evidence" value="ECO:0007669"/>
    <property type="project" value="UniProtKB-UniRule"/>
</dbReference>
<feature type="site" description="Important for acyl-CoA specificity" evidence="8">
    <location>
        <position position="111"/>
    </location>
</feature>
<organism evidence="10 11">
    <name type="scientific">Pontibacillus marinus BH030004 = DSM 16465</name>
    <dbReference type="NCBI Taxonomy" id="1385511"/>
    <lineage>
        <taxon>Bacteria</taxon>
        <taxon>Bacillati</taxon>
        <taxon>Bacillota</taxon>
        <taxon>Bacilli</taxon>
        <taxon>Bacillales</taxon>
        <taxon>Bacillaceae</taxon>
        <taxon>Pontibacillus</taxon>
    </lineage>
</organism>
<evidence type="ECO:0000256" key="6">
    <source>
        <dbReference type="ARBA" id="ARBA00023315"/>
    </source>
</evidence>
<proteinExistence type="inferred from homology"/>